<proteinExistence type="predicted"/>
<dbReference type="AlphaFoldDB" id="A0A1M7CTS2"/>
<name>A0A1M7CTS2_9FIRM</name>
<reference evidence="1 2" key="1">
    <citation type="submission" date="2016-11" db="EMBL/GenBank/DDBJ databases">
        <authorList>
            <person name="Jaros S."/>
            <person name="Januszkiewicz K."/>
            <person name="Wedrychowicz H."/>
        </authorList>
    </citation>
    <scope>NUCLEOTIDE SEQUENCE [LARGE SCALE GENOMIC DNA]</scope>
    <source>
        <strain evidence="1 2">DSM 15929</strain>
    </source>
</reference>
<dbReference type="Proteomes" id="UP000184386">
    <property type="component" value="Unassembled WGS sequence"/>
</dbReference>
<organism evidence="1 2">
    <name type="scientific">Anaerocolumna jejuensis DSM 15929</name>
    <dbReference type="NCBI Taxonomy" id="1121322"/>
    <lineage>
        <taxon>Bacteria</taxon>
        <taxon>Bacillati</taxon>
        <taxon>Bacillota</taxon>
        <taxon>Clostridia</taxon>
        <taxon>Lachnospirales</taxon>
        <taxon>Lachnospiraceae</taxon>
        <taxon>Anaerocolumna</taxon>
    </lineage>
</organism>
<dbReference type="EMBL" id="FRAC01000046">
    <property type="protein sequence ID" value="SHL70560.1"/>
    <property type="molecule type" value="Genomic_DNA"/>
</dbReference>
<evidence type="ECO:0000313" key="1">
    <source>
        <dbReference type="EMBL" id="SHL70560.1"/>
    </source>
</evidence>
<accession>A0A1M7CTS2</accession>
<dbReference type="STRING" id="1121322.SAMN02745136_05515"/>
<dbReference type="OrthoDB" id="2086300at2"/>
<protein>
    <submittedName>
        <fullName evidence="1">Uncharacterized protein</fullName>
    </submittedName>
</protein>
<evidence type="ECO:0000313" key="2">
    <source>
        <dbReference type="Proteomes" id="UP000184386"/>
    </source>
</evidence>
<gene>
    <name evidence="1" type="ORF">SAMN02745136_05515</name>
</gene>
<keyword evidence="2" id="KW-1185">Reference proteome</keyword>
<dbReference type="RefSeq" id="WP_073280408.1">
    <property type="nucleotide sequence ID" value="NZ_FRAC01000046.1"/>
</dbReference>
<sequence>MDYFELFQSEKVENAVELMGLDKNQYSYSMKEEDFSALDKLKVAYYSGRDTEEVCDILKEPTYLISNEIKRLFELYDKSIEYKGVQLFSTAGENTKSPLYWVADFPMPECMHESSGKYDNGMLKELVLDRKKIRGLDIFRVAGLLEYKIIVSLPVAESLLRRRLYGIGLRKVKVV</sequence>